<comment type="subcellular location">
    <subcellularLocation>
        <location evidence="1">Cell inner membrane</location>
        <topology evidence="1">Multi-pass membrane protein</topology>
    </subcellularLocation>
</comment>
<evidence type="ECO:0000256" key="5">
    <source>
        <dbReference type="ARBA" id="ARBA00022692"/>
    </source>
</evidence>
<feature type="transmembrane region" description="Helical" evidence="8">
    <location>
        <begin position="410"/>
        <end position="428"/>
    </location>
</feature>
<feature type="transmembrane region" description="Helical" evidence="8">
    <location>
        <begin position="168"/>
        <end position="188"/>
    </location>
</feature>
<evidence type="ECO:0000256" key="1">
    <source>
        <dbReference type="ARBA" id="ARBA00004429"/>
    </source>
</evidence>
<feature type="transmembrane region" description="Helical" evidence="8">
    <location>
        <begin position="300"/>
        <end position="323"/>
    </location>
</feature>
<dbReference type="eggNOG" id="COG0814">
    <property type="taxonomic scope" value="Bacteria"/>
</dbReference>
<evidence type="ECO:0000256" key="7">
    <source>
        <dbReference type="ARBA" id="ARBA00023136"/>
    </source>
</evidence>
<dbReference type="GO" id="GO:0005886">
    <property type="term" value="C:plasma membrane"/>
    <property type="evidence" value="ECO:0007669"/>
    <property type="project" value="UniProtKB-SubCell"/>
</dbReference>
<feature type="transmembrane region" description="Helical" evidence="8">
    <location>
        <begin position="100"/>
        <end position="120"/>
    </location>
</feature>
<dbReference type="PANTHER" id="PTHR35334">
    <property type="entry name" value="SERINE TRANSPORTER"/>
    <property type="match status" value="1"/>
</dbReference>
<dbReference type="PANTHER" id="PTHR35334:SF2">
    <property type="entry name" value="SERINE TRANSPORTER SDAC"/>
    <property type="match status" value="1"/>
</dbReference>
<dbReference type="Pfam" id="PF03222">
    <property type="entry name" value="Trp_Tyr_perm"/>
    <property type="match status" value="1"/>
</dbReference>
<feature type="transmembrane region" description="Helical" evidence="8">
    <location>
        <begin position="370"/>
        <end position="389"/>
    </location>
</feature>
<accession>W1DSU2</accession>
<evidence type="ECO:0000256" key="6">
    <source>
        <dbReference type="ARBA" id="ARBA00022989"/>
    </source>
</evidence>
<keyword evidence="10" id="KW-1185">Reference proteome</keyword>
<feature type="transmembrane region" description="Helical" evidence="8">
    <location>
        <begin position="49"/>
        <end position="67"/>
    </location>
</feature>
<proteinExistence type="predicted"/>
<feature type="transmembrane region" description="Helical" evidence="8">
    <location>
        <begin position="208"/>
        <end position="232"/>
    </location>
</feature>
<name>W1DSU2_KLEPN</name>
<keyword evidence="5 8" id="KW-0812">Transmembrane</keyword>
<evidence type="ECO:0000256" key="4">
    <source>
        <dbReference type="ARBA" id="ARBA00022519"/>
    </source>
</evidence>
<feature type="transmembrane region" description="Helical" evidence="8">
    <location>
        <begin position="140"/>
        <end position="156"/>
    </location>
</feature>
<evidence type="ECO:0000313" key="9">
    <source>
        <dbReference type="EMBL" id="CDL12478.1"/>
    </source>
</evidence>
<dbReference type="InterPro" id="IPR018227">
    <property type="entry name" value="Amino_acid_transport_2"/>
</dbReference>
<organism evidence="9 10">
    <name type="scientific">Klebsiella pneumoniae IS43</name>
    <dbReference type="NCBI Taxonomy" id="1432552"/>
    <lineage>
        <taxon>Bacteria</taxon>
        <taxon>Pseudomonadati</taxon>
        <taxon>Pseudomonadota</taxon>
        <taxon>Gammaproteobacteria</taxon>
        <taxon>Enterobacterales</taxon>
        <taxon>Enterobacteriaceae</taxon>
        <taxon>Klebsiella/Raoultella group</taxon>
        <taxon>Klebsiella</taxon>
        <taxon>Klebsiella pneumoniae complex</taxon>
    </lineage>
</organism>
<feature type="transmembrane region" description="Helical" evidence="8">
    <location>
        <begin position="253"/>
        <end position="273"/>
    </location>
</feature>
<dbReference type="GO" id="GO:0003333">
    <property type="term" value="P:amino acid transmembrane transport"/>
    <property type="evidence" value="ECO:0007669"/>
    <property type="project" value="InterPro"/>
</dbReference>
<reference evidence="9" key="1">
    <citation type="submission" date="2013-10" db="EMBL/GenBank/DDBJ databases">
        <title>Antibiotic resistance diversity of beta-lactamase producers in the General Hospital Vienna.</title>
        <authorList>
            <person name="Barisic I."/>
            <person name="Mitteregger D."/>
            <person name="Hirschl A.M."/>
            <person name="Noehammer C."/>
            <person name="Wiesinger-Mayr H."/>
        </authorList>
    </citation>
    <scope>NUCLEOTIDE SEQUENCE [LARGE SCALE GENOMIC DNA]</scope>
    <source>
        <strain evidence="9">IS43</strain>
    </source>
</reference>
<feature type="transmembrane region" description="Helical" evidence="8">
    <location>
        <begin position="344"/>
        <end position="364"/>
    </location>
</feature>
<keyword evidence="4" id="KW-0997">Cell inner membrane</keyword>
<evidence type="ECO:0000256" key="8">
    <source>
        <dbReference type="SAM" id="Phobius"/>
    </source>
</evidence>
<dbReference type="Gene3D" id="1.20.1740.10">
    <property type="entry name" value="Amino acid/polyamine transporter I"/>
    <property type="match status" value="1"/>
</dbReference>
<dbReference type="EMBL" id="CBWK010000803">
    <property type="protein sequence ID" value="CDL12478.1"/>
    <property type="molecule type" value="Genomic_DNA"/>
</dbReference>
<comment type="caution">
    <text evidence="9">The sequence shown here is derived from an EMBL/GenBank/DDBJ whole genome shotgun (WGS) entry which is preliminary data.</text>
</comment>
<dbReference type="Proteomes" id="UP000019183">
    <property type="component" value="Unassembled WGS sequence"/>
</dbReference>
<dbReference type="AlphaFoldDB" id="W1DSU2"/>
<evidence type="ECO:0000256" key="2">
    <source>
        <dbReference type="ARBA" id="ARBA00022448"/>
    </source>
</evidence>
<evidence type="ECO:0000313" key="10">
    <source>
        <dbReference type="Proteomes" id="UP000019183"/>
    </source>
</evidence>
<sequence>MNTENIIINKGYSDPAKWHSEDTVWVLGLFGTAIGAGVLFLPINAGIGGFWPLLIVFVLAFPITYLAHRGLARFIYSSNTPESSITDVIGEHFGALAGKVFTVIYFFAVYTILIMYAVAITNTAQSFITHQLAMAEPPRSLVAIVLILGLMFIVRFGQRLIMRVMSTLVYPFIISLIFMALFLIPHWNGAILQTVSFSATGDGQGIMLSLWMTFPVLVMSFNHYPIISPMVVRQKQRYGLALAEGKCAQIQRYGILLMTVVVLFFVLSCVLSLSPQQLAEAKAQNLSILSYLANQYDTPIIAWLSPIIAFVAITKSFLGHYIGAYESLRDLILEAAAARGKKPGIRLVDAVILVFMVLTCWFAAYKNPSILGIIECISGPTGAAILLLLPMYAIHKLPVLAPWRGKASNVFVTLIGLITVSAIFLRHVPITTIISEMLYESLSAD</sequence>
<keyword evidence="2" id="KW-0813">Transport</keyword>
<evidence type="ECO:0000256" key="3">
    <source>
        <dbReference type="ARBA" id="ARBA00022475"/>
    </source>
</evidence>
<protein>
    <submittedName>
        <fullName evidence="9">Serine transporter</fullName>
    </submittedName>
</protein>
<feature type="transmembrane region" description="Helical" evidence="8">
    <location>
        <begin position="24"/>
        <end position="43"/>
    </location>
</feature>
<keyword evidence="3" id="KW-1003">Cell membrane</keyword>
<keyword evidence="6 8" id="KW-1133">Transmembrane helix</keyword>
<keyword evidence="7 8" id="KW-0472">Membrane</keyword>